<reference evidence="2" key="2">
    <citation type="submission" date="2021-04" db="EMBL/GenBank/DDBJ databases">
        <authorList>
            <person name="Gilroy R."/>
        </authorList>
    </citation>
    <scope>NUCLEOTIDE SEQUENCE</scope>
    <source>
        <strain evidence="2">14324</strain>
    </source>
</reference>
<evidence type="ECO:0000313" key="2">
    <source>
        <dbReference type="EMBL" id="HIZ23461.1"/>
    </source>
</evidence>
<reference evidence="2" key="1">
    <citation type="journal article" date="2021" name="PeerJ">
        <title>Extensive microbial diversity within the chicken gut microbiome revealed by metagenomics and culture.</title>
        <authorList>
            <person name="Gilroy R."/>
            <person name="Ravi A."/>
            <person name="Getino M."/>
            <person name="Pursley I."/>
            <person name="Horton D.L."/>
            <person name="Alikhan N.F."/>
            <person name="Baker D."/>
            <person name="Gharbi K."/>
            <person name="Hall N."/>
            <person name="Watson M."/>
            <person name="Adriaenssens E.M."/>
            <person name="Foster-Nyarko E."/>
            <person name="Jarju S."/>
            <person name="Secka A."/>
            <person name="Antonio M."/>
            <person name="Oren A."/>
            <person name="Chaudhuri R.R."/>
            <person name="La Ragione R."/>
            <person name="Hildebrand F."/>
            <person name="Pallen M.J."/>
        </authorList>
    </citation>
    <scope>NUCLEOTIDE SEQUENCE</scope>
    <source>
        <strain evidence="2">14324</strain>
    </source>
</reference>
<gene>
    <name evidence="2" type="ORF">IAA21_11820</name>
</gene>
<evidence type="ECO:0000313" key="3">
    <source>
        <dbReference type="Proteomes" id="UP000824041"/>
    </source>
</evidence>
<accession>A0A9D2IU97</accession>
<protein>
    <submittedName>
        <fullName evidence="2">Uncharacterized protein</fullName>
    </submittedName>
</protein>
<sequence length="148" mass="16187">MSSKTKIIVLHMREVIYTLIFLLLAIILGIVLFFMFGPGKAKNASTEAAARYTPGIYRTSISLADNTFDVEVTVDPDSITSIRLNNLSESTSAMFPLMEPALESLASQIYSSQSLENIQYPSDQKYTSQLLLEAIGSALSKAENKPAS</sequence>
<keyword evidence="1" id="KW-0472">Membrane</keyword>
<keyword evidence="1" id="KW-1133">Transmembrane helix</keyword>
<dbReference type="Proteomes" id="UP000824041">
    <property type="component" value="Unassembled WGS sequence"/>
</dbReference>
<keyword evidence="1" id="KW-0812">Transmembrane</keyword>
<comment type="caution">
    <text evidence="2">The sequence shown here is derived from an EMBL/GenBank/DDBJ whole genome shotgun (WGS) entry which is preliminary data.</text>
</comment>
<dbReference type="AlphaFoldDB" id="A0A9D2IU97"/>
<proteinExistence type="predicted"/>
<feature type="transmembrane region" description="Helical" evidence="1">
    <location>
        <begin position="15"/>
        <end position="36"/>
    </location>
</feature>
<organism evidence="2 3">
    <name type="scientific">Candidatus Blautia faecigallinarum</name>
    <dbReference type="NCBI Taxonomy" id="2838488"/>
    <lineage>
        <taxon>Bacteria</taxon>
        <taxon>Bacillati</taxon>
        <taxon>Bacillota</taxon>
        <taxon>Clostridia</taxon>
        <taxon>Lachnospirales</taxon>
        <taxon>Lachnospiraceae</taxon>
        <taxon>Blautia</taxon>
    </lineage>
</organism>
<dbReference type="EMBL" id="DXBU01000155">
    <property type="protein sequence ID" value="HIZ23461.1"/>
    <property type="molecule type" value="Genomic_DNA"/>
</dbReference>
<name>A0A9D2IU97_9FIRM</name>
<evidence type="ECO:0000256" key="1">
    <source>
        <dbReference type="SAM" id="Phobius"/>
    </source>
</evidence>